<dbReference type="AlphaFoldDB" id="A0A0F9WXG1"/>
<protein>
    <recommendedName>
        <fullName evidence="8">Metallo-beta-lactamase domain-containing protein</fullName>
    </recommendedName>
</protein>
<name>A0A0F9WXG1_TRIHA</name>
<evidence type="ECO:0008006" key="8">
    <source>
        <dbReference type="Google" id="ProtNLM"/>
    </source>
</evidence>
<keyword evidence="4" id="KW-0378">Hydrolase</keyword>
<comment type="caution">
    <text evidence="6">The sequence shown here is derived from an EMBL/GenBank/DDBJ whole genome shotgun (WGS) entry which is preliminary data.</text>
</comment>
<evidence type="ECO:0000313" key="6">
    <source>
        <dbReference type="EMBL" id="KKO97845.1"/>
    </source>
</evidence>
<dbReference type="OrthoDB" id="10250730at2759"/>
<sequence length="345" mass="37600">MATASSSPPPPGFVTLSALDAGHLSLPEHMFVNDADPVKKNLVPSLSFLIRHASPDGSVTNLVFDLGVKRDLNYSPAQQAELDTWRPLITETDCAKSLRNGVADAPGGTSNGVLLDPTKDIDYIIISHAHWDHTGTPSDFPTATFAVGSGTLDLFQNGAGPAYPSIFFNKDELPALRTVEFPPVVRTGVYGNEPYAPKHTPLPSNTQAKPPAAASSWAWKPFGDLPNTLDFFGDGSLYVVDTPGHIYGHVNLLARLGERKWAYLAADCCHDRRLVTGEKEIGLYDDGHGGLRSIHTDTEEARRSLERLKTFLKNHRAEGNEVELILAHDPVWRKENAHACWPGKV</sequence>
<dbReference type="GO" id="GO:0046872">
    <property type="term" value="F:metal ion binding"/>
    <property type="evidence" value="ECO:0007669"/>
    <property type="project" value="UniProtKB-KW"/>
</dbReference>
<comment type="cofactor">
    <cofactor evidence="1">
        <name>Zn(2+)</name>
        <dbReference type="ChEBI" id="CHEBI:29105"/>
    </cofactor>
</comment>
<evidence type="ECO:0000256" key="3">
    <source>
        <dbReference type="ARBA" id="ARBA00022723"/>
    </source>
</evidence>
<dbReference type="InterPro" id="IPR036866">
    <property type="entry name" value="RibonucZ/Hydroxyglut_hydro"/>
</dbReference>
<evidence type="ECO:0000256" key="2">
    <source>
        <dbReference type="ARBA" id="ARBA00007749"/>
    </source>
</evidence>
<organism evidence="6 7">
    <name type="scientific">Trichoderma harzianum</name>
    <name type="common">Hypocrea lixii</name>
    <dbReference type="NCBI Taxonomy" id="5544"/>
    <lineage>
        <taxon>Eukaryota</taxon>
        <taxon>Fungi</taxon>
        <taxon>Dikarya</taxon>
        <taxon>Ascomycota</taxon>
        <taxon>Pezizomycotina</taxon>
        <taxon>Sordariomycetes</taxon>
        <taxon>Hypocreomycetidae</taxon>
        <taxon>Hypocreales</taxon>
        <taxon>Hypocreaceae</taxon>
        <taxon>Trichoderma</taxon>
    </lineage>
</organism>
<evidence type="ECO:0000313" key="7">
    <source>
        <dbReference type="Proteomes" id="UP000034112"/>
    </source>
</evidence>
<gene>
    <name evidence="6" type="ORF">THAR02_10049</name>
</gene>
<accession>A0A0F9WXG1</accession>
<dbReference type="GO" id="GO:0016787">
    <property type="term" value="F:hydrolase activity"/>
    <property type="evidence" value="ECO:0007669"/>
    <property type="project" value="UniProtKB-KW"/>
</dbReference>
<proteinExistence type="inferred from homology"/>
<dbReference type="CDD" id="cd07730">
    <property type="entry name" value="metallo-hydrolase-like_MBL-fold"/>
    <property type="match status" value="1"/>
</dbReference>
<dbReference type="EMBL" id="JOKZ01000496">
    <property type="protein sequence ID" value="KKO97845.1"/>
    <property type="molecule type" value="Genomic_DNA"/>
</dbReference>
<dbReference type="PANTHER" id="PTHR42978:SF2">
    <property type="entry name" value="102 KBASES UNSTABLE REGION: FROM 1 TO 119443"/>
    <property type="match status" value="1"/>
</dbReference>
<dbReference type="OMA" id="IPWYNEN"/>
<dbReference type="PANTHER" id="PTHR42978">
    <property type="entry name" value="QUORUM-QUENCHING LACTONASE YTNP-RELATED-RELATED"/>
    <property type="match status" value="1"/>
</dbReference>
<dbReference type="InterPro" id="IPR051013">
    <property type="entry name" value="MBL_superfamily_lactonases"/>
</dbReference>
<reference evidence="7" key="1">
    <citation type="journal article" date="2015" name="Genome Announc.">
        <title>Draft whole-genome sequence of the biocontrol agent Trichoderma harzianum T6776.</title>
        <authorList>
            <person name="Baroncelli R."/>
            <person name="Piaggeschi G."/>
            <person name="Fiorini L."/>
            <person name="Bertolini E."/>
            <person name="Zapparata A."/>
            <person name="Pe M.E."/>
            <person name="Sarrocco S."/>
            <person name="Vannacci G."/>
        </authorList>
    </citation>
    <scope>NUCLEOTIDE SEQUENCE [LARGE SCALE GENOMIC DNA]</scope>
    <source>
        <strain evidence="7">T6776</strain>
    </source>
</reference>
<keyword evidence="5" id="KW-0862">Zinc</keyword>
<dbReference type="SUPFAM" id="SSF56281">
    <property type="entry name" value="Metallo-hydrolase/oxidoreductase"/>
    <property type="match status" value="1"/>
</dbReference>
<keyword evidence="3" id="KW-0479">Metal-binding</keyword>
<dbReference type="Proteomes" id="UP000034112">
    <property type="component" value="Unassembled WGS sequence"/>
</dbReference>
<evidence type="ECO:0000256" key="1">
    <source>
        <dbReference type="ARBA" id="ARBA00001947"/>
    </source>
</evidence>
<comment type="similarity">
    <text evidence="2">Belongs to the metallo-beta-lactamase superfamily.</text>
</comment>
<evidence type="ECO:0000256" key="4">
    <source>
        <dbReference type="ARBA" id="ARBA00022801"/>
    </source>
</evidence>
<dbReference type="Gene3D" id="3.60.15.10">
    <property type="entry name" value="Ribonuclease Z/Hydroxyacylglutathione hydrolase-like"/>
    <property type="match status" value="2"/>
</dbReference>
<evidence type="ECO:0000256" key="5">
    <source>
        <dbReference type="ARBA" id="ARBA00022833"/>
    </source>
</evidence>